<proteinExistence type="predicted"/>
<sequence length="102" mass="11562">MPVIPSPLNRYFNPNLGCLKGFSFKWSQMVVIKKKYCQDATKLGISVALLLTFKSNSVLSLSRHFQKNNEGLELLKTTIEKADNSDFQLILTSLFNHLQNEG</sequence>
<dbReference type="AlphaFoldDB" id="A0ABD1NWZ5"/>
<evidence type="ECO:0000313" key="1">
    <source>
        <dbReference type="EMBL" id="KAL2456125.1"/>
    </source>
</evidence>
<gene>
    <name evidence="1" type="ORF">Fot_57078</name>
</gene>
<evidence type="ECO:0000313" key="2">
    <source>
        <dbReference type="Proteomes" id="UP001604277"/>
    </source>
</evidence>
<protein>
    <submittedName>
        <fullName evidence="1">Uncharacterized protein</fullName>
    </submittedName>
</protein>
<organism evidence="1 2">
    <name type="scientific">Forsythia ovata</name>
    <dbReference type="NCBI Taxonomy" id="205694"/>
    <lineage>
        <taxon>Eukaryota</taxon>
        <taxon>Viridiplantae</taxon>
        <taxon>Streptophyta</taxon>
        <taxon>Embryophyta</taxon>
        <taxon>Tracheophyta</taxon>
        <taxon>Spermatophyta</taxon>
        <taxon>Magnoliopsida</taxon>
        <taxon>eudicotyledons</taxon>
        <taxon>Gunneridae</taxon>
        <taxon>Pentapetalae</taxon>
        <taxon>asterids</taxon>
        <taxon>lamiids</taxon>
        <taxon>Lamiales</taxon>
        <taxon>Oleaceae</taxon>
        <taxon>Forsythieae</taxon>
        <taxon>Forsythia</taxon>
    </lineage>
</organism>
<dbReference type="Proteomes" id="UP001604277">
    <property type="component" value="Unassembled WGS sequence"/>
</dbReference>
<accession>A0ABD1NWZ5</accession>
<reference evidence="2" key="1">
    <citation type="submission" date="2024-07" db="EMBL/GenBank/DDBJ databases">
        <title>Two chromosome-level genome assemblies of Korean endemic species Abeliophyllum distichum and Forsythia ovata (Oleaceae).</title>
        <authorList>
            <person name="Jang H."/>
        </authorList>
    </citation>
    <scope>NUCLEOTIDE SEQUENCE [LARGE SCALE GENOMIC DNA]</scope>
</reference>
<name>A0ABD1NWZ5_9LAMI</name>
<keyword evidence="2" id="KW-1185">Reference proteome</keyword>
<dbReference type="EMBL" id="JBFOLJ010000080">
    <property type="protein sequence ID" value="KAL2456125.1"/>
    <property type="molecule type" value="Genomic_DNA"/>
</dbReference>
<comment type="caution">
    <text evidence="1">The sequence shown here is derived from an EMBL/GenBank/DDBJ whole genome shotgun (WGS) entry which is preliminary data.</text>
</comment>